<feature type="active site" description="Proton donor/acceptor" evidence="1">
    <location>
        <position position="226"/>
    </location>
</feature>
<evidence type="ECO:0000313" key="4">
    <source>
        <dbReference type="EMBL" id="TFY97550.1"/>
    </source>
</evidence>
<feature type="domain" description="SMP-30/Gluconolactonase/LRE-like region" evidence="3">
    <location>
        <begin position="46"/>
        <end position="284"/>
    </location>
</feature>
<evidence type="ECO:0000256" key="2">
    <source>
        <dbReference type="PIRSR" id="PIRSR605511-2"/>
    </source>
</evidence>
<evidence type="ECO:0000313" key="5">
    <source>
        <dbReference type="Proteomes" id="UP000297564"/>
    </source>
</evidence>
<dbReference type="InterPro" id="IPR051262">
    <property type="entry name" value="SMP-30/CGR1_Lactonase"/>
</dbReference>
<organism evidence="4 5">
    <name type="scientific">Ramlibacter rhizophilus</name>
    <dbReference type="NCBI Taxonomy" id="1781167"/>
    <lineage>
        <taxon>Bacteria</taxon>
        <taxon>Pseudomonadati</taxon>
        <taxon>Pseudomonadota</taxon>
        <taxon>Betaproteobacteria</taxon>
        <taxon>Burkholderiales</taxon>
        <taxon>Comamonadaceae</taxon>
        <taxon>Ramlibacter</taxon>
    </lineage>
</organism>
<keyword evidence="2" id="KW-0862">Zinc</keyword>
<gene>
    <name evidence="4" type="ORF">EZ242_17305</name>
</gene>
<keyword evidence="5" id="KW-1185">Reference proteome</keyword>
<dbReference type="PRINTS" id="PR01790">
    <property type="entry name" value="SMP30FAMILY"/>
</dbReference>
<dbReference type="Pfam" id="PF08450">
    <property type="entry name" value="SGL"/>
    <property type="match status" value="1"/>
</dbReference>
<dbReference type="PANTHER" id="PTHR47572:SF5">
    <property type="entry name" value="BLR2277 PROTEIN"/>
    <property type="match status" value="1"/>
</dbReference>
<comment type="cofactor">
    <cofactor evidence="2">
        <name>Zn(2+)</name>
        <dbReference type="ChEBI" id="CHEBI:29105"/>
    </cofactor>
    <text evidence="2">Binds 1 divalent metal cation per subunit.</text>
</comment>
<dbReference type="AlphaFoldDB" id="A0A4Z0BFG3"/>
<dbReference type="InterPro" id="IPR005511">
    <property type="entry name" value="SMP-30"/>
</dbReference>
<reference evidence="4 5" key="1">
    <citation type="submission" date="2019-03" db="EMBL/GenBank/DDBJ databases">
        <title>Ramlibacter rhizophilus CCTCC AB2015357, whole genome shotgun sequence.</title>
        <authorList>
            <person name="Zhang X."/>
            <person name="Feng G."/>
            <person name="Zhu H."/>
        </authorList>
    </citation>
    <scope>NUCLEOTIDE SEQUENCE [LARGE SCALE GENOMIC DNA]</scope>
    <source>
        <strain evidence="4 5">CCTCC AB2015357</strain>
    </source>
</reference>
<dbReference type="InterPro" id="IPR011042">
    <property type="entry name" value="6-blade_b-propeller_TolB-like"/>
</dbReference>
<dbReference type="OrthoDB" id="502821at2"/>
<dbReference type="RefSeq" id="WP_135286716.1">
    <property type="nucleotide sequence ID" value="NZ_SMLL01000007.1"/>
</dbReference>
<dbReference type="Gene3D" id="2.120.10.30">
    <property type="entry name" value="TolB, C-terminal domain"/>
    <property type="match status" value="1"/>
</dbReference>
<sequence>MFLRHPPAFLDFELFTSMPDAFRRTGVRSPWADVNQGGRLVDSFLEGPVVDGAGNLFVTDIPFGRVFRIDPQGHWDLVAQWDGEPNGMKFMNEGELLVTDYKNGLMVVEVSSGRVRPFLERRNSERFKGLNDLVFDSRGNLYFTDQGQTGLHDPTGRVYRLGTEGRLDLLLSNVPSPNGIVLSTDERFLFVAATRGNCVWRMPLLADGSVSKAGQFFTSQGPSGPDGLAMDADGRLLVANPGLGVVWVLNRYAEPEQVVQGPRGASLTNVAFGGEGHRTLYCTDSTHGTVLRVRLETAGQVLPRARA</sequence>
<dbReference type="PANTHER" id="PTHR47572">
    <property type="entry name" value="LIPOPROTEIN-RELATED"/>
    <property type="match status" value="1"/>
</dbReference>
<dbReference type="Proteomes" id="UP000297564">
    <property type="component" value="Unassembled WGS sequence"/>
</dbReference>
<dbReference type="GO" id="GO:0046872">
    <property type="term" value="F:metal ion binding"/>
    <property type="evidence" value="ECO:0007669"/>
    <property type="project" value="UniProtKB-KW"/>
</dbReference>
<dbReference type="EMBL" id="SMLL01000007">
    <property type="protein sequence ID" value="TFY97550.1"/>
    <property type="molecule type" value="Genomic_DNA"/>
</dbReference>
<feature type="binding site" evidence="2">
    <location>
        <position position="131"/>
    </location>
    <ligand>
        <name>substrate</name>
    </ligand>
</feature>
<protein>
    <submittedName>
        <fullName evidence="4">SMP-30/gluconolactonase/LRE family protein</fullName>
    </submittedName>
</protein>
<feature type="binding site" evidence="2">
    <location>
        <position position="46"/>
    </location>
    <ligand>
        <name>a divalent metal cation</name>
        <dbReference type="ChEBI" id="CHEBI:60240"/>
    </ligand>
</feature>
<name>A0A4Z0BFG3_9BURK</name>
<comment type="caution">
    <text evidence="4">The sequence shown here is derived from an EMBL/GenBank/DDBJ whole genome shotgun (WGS) entry which is preliminary data.</text>
</comment>
<feature type="binding site" evidence="2">
    <location>
        <position position="178"/>
    </location>
    <ligand>
        <name>a divalent metal cation</name>
        <dbReference type="ChEBI" id="CHEBI:60240"/>
    </ligand>
</feature>
<accession>A0A4Z0BFG3</accession>
<evidence type="ECO:0000256" key="1">
    <source>
        <dbReference type="PIRSR" id="PIRSR605511-1"/>
    </source>
</evidence>
<keyword evidence="2" id="KW-0479">Metal-binding</keyword>
<proteinExistence type="predicted"/>
<dbReference type="InterPro" id="IPR013658">
    <property type="entry name" value="SGL"/>
</dbReference>
<dbReference type="SUPFAM" id="SSF63829">
    <property type="entry name" value="Calcium-dependent phosphotriesterase"/>
    <property type="match status" value="1"/>
</dbReference>
<evidence type="ECO:0000259" key="3">
    <source>
        <dbReference type="Pfam" id="PF08450"/>
    </source>
</evidence>
<feature type="binding site" evidence="2">
    <location>
        <position position="226"/>
    </location>
    <ligand>
        <name>a divalent metal cation</name>
        <dbReference type="ChEBI" id="CHEBI:60240"/>
    </ligand>
</feature>